<protein>
    <submittedName>
        <fullName evidence="1">1124_t:CDS:1</fullName>
    </submittedName>
</protein>
<reference evidence="1" key="1">
    <citation type="submission" date="2021-06" db="EMBL/GenBank/DDBJ databases">
        <authorList>
            <person name="Kallberg Y."/>
            <person name="Tangrot J."/>
            <person name="Rosling A."/>
        </authorList>
    </citation>
    <scope>NUCLEOTIDE SEQUENCE</scope>
    <source>
        <strain evidence="1">CL356</strain>
    </source>
</reference>
<comment type="caution">
    <text evidence="1">The sequence shown here is derived from an EMBL/GenBank/DDBJ whole genome shotgun (WGS) entry which is preliminary data.</text>
</comment>
<name>A0ACA9P4I4_9GLOM</name>
<proteinExistence type="predicted"/>
<dbReference type="EMBL" id="CAJVPT010028968">
    <property type="protein sequence ID" value="CAG8688408.1"/>
    <property type="molecule type" value="Genomic_DNA"/>
</dbReference>
<dbReference type="Proteomes" id="UP000789525">
    <property type="component" value="Unassembled WGS sequence"/>
</dbReference>
<evidence type="ECO:0000313" key="1">
    <source>
        <dbReference type="EMBL" id="CAG8688408.1"/>
    </source>
</evidence>
<gene>
    <name evidence="1" type="ORF">ACOLOM_LOCUS9707</name>
</gene>
<sequence>MKTRLKALGDKKEALEKMGKLHNEAEYASICFEYTCGVTSAGQHNIKFVKSFVEDKGFKVKYGDTDSLYLVCPEEYFQECDIAYNNGNGISREDYWSQMVKISMEVMANLRNE</sequence>
<evidence type="ECO:0000313" key="2">
    <source>
        <dbReference type="Proteomes" id="UP000789525"/>
    </source>
</evidence>
<keyword evidence="2" id="KW-1185">Reference proteome</keyword>
<accession>A0ACA9P4I4</accession>
<organism evidence="1 2">
    <name type="scientific">Acaulospora colombiana</name>
    <dbReference type="NCBI Taxonomy" id="27376"/>
    <lineage>
        <taxon>Eukaryota</taxon>
        <taxon>Fungi</taxon>
        <taxon>Fungi incertae sedis</taxon>
        <taxon>Mucoromycota</taxon>
        <taxon>Glomeromycotina</taxon>
        <taxon>Glomeromycetes</taxon>
        <taxon>Diversisporales</taxon>
        <taxon>Acaulosporaceae</taxon>
        <taxon>Acaulospora</taxon>
    </lineage>
</organism>
<feature type="non-terminal residue" evidence="1">
    <location>
        <position position="113"/>
    </location>
</feature>